<keyword evidence="4 10" id="KW-0808">Transferase</keyword>
<proteinExistence type="inferred from homology"/>
<evidence type="ECO:0000256" key="7">
    <source>
        <dbReference type="ARBA" id="ARBA00047942"/>
    </source>
</evidence>
<sequence length="597" mass="68295">MSNNDIQQQTTVNIQEKANLIWAIADKLVGVYKPHEYGNVILPMCVIKRFEDTLAPTKEKVLATNEKLDKDGIVVKKGFLESAAEQKFYNLSPFDFQKLLNDPENIKVNFESYLNHFSDNVIDIIHRMDFDREIEKMADNGVLYLVIKEFCTPKAYLGADQITSVDMGYIFEELVRKFSESYDEQAGAHFTARDIIYLMSELLVGDDEEKLEEEGITASIYDMAMGTSQMLGCLTERFLKIDPEAEITSYGQELNNQTFAIAKADTLIKGGNADNMRQGDTLGDDQFKGYKFDYIISNPPFGIEWKTSKEEVTKEHNLGEAGRFAPGLPAIGDGQMLFLLNGVAKLKDGEEQDDQYGRMAIIQNGSSLFKGDAGSGESEIRGYLLENDWLEAIIQLPNALFYNAGIATYIWLITKQKSEERQGKVQLIDASQCFEKRRKSLGNKRVEITEACRNLIMEAYHDFTNWSYESDNQELKVESKVLDNEYFKYSKLTIERPLVDEETGEPILKKGKPQPDAKKRDTEIVPWTEDIEEYMEKNVLPYAPDAWIDEKKTKIGYEIPFTREFYKYVAPRKSEDIFSHLKELEAKENELMNKILG</sequence>
<dbReference type="PANTHER" id="PTHR42933">
    <property type="entry name" value="SLR6095 PROTEIN"/>
    <property type="match status" value="1"/>
</dbReference>
<dbReference type="Pfam" id="PF12161">
    <property type="entry name" value="HsdM_N"/>
    <property type="match status" value="1"/>
</dbReference>
<dbReference type="InterPro" id="IPR003356">
    <property type="entry name" value="DNA_methylase_A-5"/>
</dbReference>
<dbReference type="InterPro" id="IPR051537">
    <property type="entry name" value="DNA_Adenine_Mtase"/>
</dbReference>
<comment type="catalytic activity">
    <reaction evidence="7">
        <text>a 2'-deoxyadenosine in DNA + S-adenosyl-L-methionine = an N(6)-methyl-2'-deoxyadenosine in DNA + S-adenosyl-L-homocysteine + H(+)</text>
        <dbReference type="Rhea" id="RHEA:15197"/>
        <dbReference type="Rhea" id="RHEA-COMP:12418"/>
        <dbReference type="Rhea" id="RHEA-COMP:12419"/>
        <dbReference type="ChEBI" id="CHEBI:15378"/>
        <dbReference type="ChEBI" id="CHEBI:57856"/>
        <dbReference type="ChEBI" id="CHEBI:59789"/>
        <dbReference type="ChEBI" id="CHEBI:90615"/>
        <dbReference type="ChEBI" id="CHEBI:90616"/>
        <dbReference type="EC" id="2.1.1.72"/>
    </reaction>
</comment>
<dbReference type="InterPro" id="IPR022749">
    <property type="entry name" value="D12N6_MeTrfase_N"/>
</dbReference>
<keyword evidence="11" id="KW-1185">Reference proteome</keyword>
<dbReference type="InterPro" id="IPR038333">
    <property type="entry name" value="T1MK-like_N_sf"/>
</dbReference>
<evidence type="ECO:0000256" key="4">
    <source>
        <dbReference type="ARBA" id="ARBA00022679"/>
    </source>
</evidence>
<evidence type="ECO:0000313" key="10">
    <source>
        <dbReference type="EMBL" id="MEQ2507900.1"/>
    </source>
</evidence>
<accession>A0ABV1FXN1</accession>
<dbReference type="Proteomes" id="UP001465717">
    <property type="component" value="Unassembled WGS sequence"/>
</dbReference>
<evidence type="ECO:0000256" key="1">
    <source>
        <dbReference type="ARBA" id="ARBA00006594"/>
    </source>
</evidence>
<comment type="caution">
    <text evidence="10">The sequence shown here is derived from an EMBL/GenBank/DDBJ whole genome shotgun (WGS) entry which is preliminary data.</text>
</comment>
<dbReference type="InterPro" id="IPR029063">
    <property type="entry name" value="SAM-dependent_MTases_sf"/>
</dbReference>
<dbReference type="GO" id="GO:0008168">
    <property type="term" value="F:methyltransferase activity"/>
    <property type="evidence" value="ECO:0007669"/>
    <property type="project" value="UniProtKB-KW"/>
</dbReference>
<dbReference type="Gene3D" id="1.20.1260.30">
    <property type="match status" value="1"/>
</dbReference>
<comment type="similarity">
    <text evidence="1">Belongs to the N(4)/N(6)-methyltransferase family.</text>
</comment>
<dbReference type="Pfam" id="PF02384">
    <property type="entry name" value="N6_Mtase"/>
    <property type="match status" value="1"/>
</dbReference>
<evidence type="ECO:0000259" key="8">
    <source>
        <dbReference type="Pfam" id="PF02384"/>
    </source>
</evidence>
<dbReference type="EMBL" id="JBBNGE010000016">
    <property type="protein sequence ID" value="MEQ2507900.1"/>
    <property type="molecule type" value="Genomic_DNA"/>
</dbReference>
<feature type="domain" description="N6 adenine-specific DNA methyltransferase N-terminal" evidence="9">
    <location>
        <begin position="19"/>
        <end position="150"/>
    </location>
</feature>
<keyword evidence="6" id="KW-0680">Restriction system</keyword>
<keyword evidence="5" id="KW-0949">S-adenosyl-L-methionine</keyword>
<gene>
    <name evidence="10" type="ORF">AAAT87_06330</name>
</gene>
<evidence type="ECO:0000259" key="9">
    <source>
        <dbReference type="Pfam" id="PF12161"/>
    </source>
</evidence>
<reference evidence="10 11" key="1">
    <citation type="submission" date="2024-04" db="EMBL/GenBank/DDBJ databases">
        <title>Human intestinal bacterial collection.</title>
        <authorList>
            <person name="Pauvert C."/>
            <person name="Hitch T.C.A."/>
            <person name="Clavel T."/>
        </authorList>
    </citation>
    <scope>NUCLEOTIDE SEQUENCE [LARGE SCALE GENOMIC DNA]</scope>
    <source>
        <strain evidence="10 11">CLA-AA-H174</strain>
    </source>
</reference>
<keyword evidence="3 10" id="KW-0489">Methyltransferase</keyword>
<dbReference type="PANTHER" id="PTHR42933:SF3">
    <property type="entry name" value="TYPE I RESTRICTION ENZYME MJAVIII METHYLASE SUBUNIT"/>
    <property type="match status" value="1"/>
</dbReference>
<protein>
    <recommendedName>
        <fullName evidence="2">site-specific DNA-methyltransferase (adenine-specific)</fullName>
        <ecNumber evidence="2">2.1.1.72</ecNumber>
    </recommendedName>
</protein>
<evidence type="ECO:0000256" key="6">
    <source>
        <dbReference type="ARBA" id="ARBA00022747"/>
    </source>
</evidence>
<dbReference type="GO" id="GO:0032259">
    <property type="term" value="P:methylation"/>
    <property type="evidence" value="ECO:0007669"/>
    <property type="project" value="UniProtKB-KW"/>
</dbReference>
<dbReference type="Gene3D" id="3.40.50.150">
    <property type="entry name" value="Vaccinia Virus protein VP39"/>
    <property type="match status" value="1"/>
</dbReference>
<dbReference type="InterPro" id="IPR002052">
    <property type="entry name" value="DNA_methylase_N6_adenine_CS"/>
</dbReference>
<evidence type="ECO:0000256" key="5">
    <source>
        <dbReference type="ARBA" id="ARBA00022691"/>
    </source>
</evidence>
<dbReference type="EC" id="2.1.1.72" evidence="2"/>
<evidence type="ECO:0000256" key="2">
    <source>
        <dbReference type="ARBA" id="ARBA00011900"/>
    </source>
</evidence>
<dbReference type="PROSITE" id="PS00092">
    <property type="entry name" value="N6_MTASE"/>
    <property type="match status" value="1"/>
</dbReference>
<organism evidence="10 11">
    <name type="scientific">Segatella sinensis</name>
    <dbReference type="NCBI Taxonomy" id="3085167"/>
    <lineage>
        <taxon>Bacteria</taxon>
        <taxon>Pseudomonadati</taxon>
        <taxon>Bacteroidota</taxon>
        <taxon>Bacteroidia</taxon>
        <taxon>Bacteroidales</taxon>
        <taxon>Prevotellaceae</taxon>
        <taxon>Segatella</taxon>
    </lineage>
</organism>
<dbReference type="RefSeq" id="WP_349225955.1">
    <property type="nucleotide sequence ID" value="NZ_JBBNFG020000019.1"/>
</dbReference>
<dbReference type="PRINTS" id="PR00507">
    <property type="entry name" value="N12N6MTFRASE"/>
</dbReference>
<feature type="domain" description="DNA methylase adenine-specific" evidence="8">
    <location>
        <begin position="167"/>
        <end position="486"/>
    </location>
</feature>
<dbReference type="SUPFAM" id="SSF53335">
    <property type="entry name" value="S-adenosyl-L-methionine-dependent methyltransferases"/>
    <property type="match status" value="1"/>
</dbReference>
<name>A0ABV1FXN1_9BACT</name>
<evidence type="ECO:0000313" key="11">
    <source>
        <dbReference type="Proteomes" id="UP001465717"/>
    </source>
</evidence>
<evidence type="ECO:0000256" key="3">
    <source>
        <dbReference type="ARBA" id="ARBA00022603"/>
    </source>
</evidence>